<evidence type="ECO:0000313" key="8">
    <source>
        <dbReference type="Proteomes" id="UP000469159"/>
    </source>
</evidence>
<dbReference type="AlphaFoldDB" id="A0A6I4UU83"/>
<keyword evidence="1" id="KW-0678">Repressor</keyword>
<dbReference type="OrthoDB" id="9802944at2"/>
<sequence>MRISELARKGGVGVETVRFYQRKGLLTVPRGEAPGGRHYGEDDVKRLRYVRHAQVAGFTLAEIAELIELDRTDDRPRARAMAAERIAALDEQIAKLQAARESLARLARDCARGGDGPCPILGAFDRV</sequence>
<dbReference type="Gene3D" id="1.10.1660.10">
    <property type="match status" value="1"/>
</dbReference>
<evidence type="ECO:0000256" key="4">
    <source>
        <dbReference type="ARBA" id="ARBA00023163"/>
    </source>
</evidence>
<dbReference type="GO" id="GO:0003677">
    <property type="term" value="F:DNA binding"/>
    <property type="evidence" value="ECO:0007669"/>
    <property type="project" value="UniProtKB-KW"/>
</dbReference>
<evidence type="ECO:0000259" key="6">
    <source>
        <dbReference type="PROSITE" id="PS50937"/>
    </source>
</evidence>
<dbReference type="EMBL" id="WTYK01000002">
    <property type="protein sequence ID" value="MXP40685.1"/>
    <property type="molecule type" value="Genomic_DNA"/>
</dbReference>
<keyword evidence="2" id="KW-0805">Transcription regulation</keyword>
<keyword evidence="3" id="KW-0238">DNA-binding</keyword>
<evidence type="ECO:0000256" key="5">
    <source>
        <dbReference type="SAM" id="Coils"/>
    </source>
</evidence>
<proteinExistence type="predicted"/>
<evidence type="ECO:0000256" key="3">
    <source>
        <dbReference type="ARBA" id="ARBA00023125"/>
    </source>
</evidence>
<evidence type="ECO:0000256" key="1">
    <source>
        <dbReference type="ARBA" id="ARBA00022491"/>
    </source>
</evidence>
<keyword evidence="4" id="KW-0804">Transcription</keyword>
<dbReference type="SUPFAM" id="SSF46955">
    <property type="entry name" value="Putative DNA-binding domain"/>
    <property type="match status" value="1"/>
</dbReference>
<dbReference type="Pfam" id="PF13411">
    <property type="entry name" value="MerR_1"/>
    <property type="match status" value="1"/>
</dbReference>
<keyword evidence="8" id="KW-1185">Reference proteome</keyword>
<accession>A0A6I4UU83</accession>
<dbReference type="SMART" id="SM00422">
    <property type="entry name" value="HTH_MERR"/>
    <property type="match status" value="1"/>
</dbReference>
<gene>
    <name evidence="7" type="ORF">GRI75_03350</name>
</gene>
<dbReference type="InterPro" id="IPR009061">
    <property type="entry name" value="DNA-bd_dom_put_sf"/>
</dbReference>
<dbReference type="PANTHER" id="PTHR30204">
    <property type="entry name" value="REDOX-CYCLING DRUG-SENSING TRANSCRIPTIONAL ACTIVATOR SOXR"/>
    <property type="match status" value="1"/>
</dbReference>
<organism evidence="7 8">
    <name type="scientific">Croceibacterium soli</name>
    <dbReference type="NCBI Taxonomy" id="1739690"/>
    <lineage>
        <taxon>Bacteria</taxon>
        <taxon>Pseudomonadati</taxon>
        <taxon>Pseudomonadota</taxon>
        <taxon>Alphaproteobacteria</taxon>
        <taxon>Sphingomonadales</taxon>
        <taxon>Erythrobacteraceae</taxon>
        <taxon>Croceibacterium</taxon>
    </lineage>
</organism>
<evidence type="ECO:0000256" key="2">
    <source>
        <dbReference type="ARBA" id="ARBA00023015"/>
    </source>
</evidence>
<dbReference type="InterPro" id="IPR047057">
    <property type="entry name" value="MerR_fam"/>
</dbReference>
<keyword evidence="5" id="KW-0175">Coiled coil</keyword>
<feature type="domain" description="HTH merR-type" evidence="6">
    <location>
        <begin position="1"/>
        <end position="69"/>
    </location>
</feature>
<comment type="caution">
    <text evidence="7">The sequence shown here is derived from an EMBL/GenBank/DDBJ whole genome shotgun (WGS) entry which is preliminary data.</text>
</comment>
<dbReference type="PROSITE" id="PS50937">
    <property type="entry name" value="HTH_MERR_2"/>
    <property type="match status" value="1"/>
</dbReference>
<dbReference type="PRINTS" id="PR00040">
    <property type="entry name" value="HTHMERR"/>
</dbReference>
<dbReference type="GO" id="GO:0003700">
    <property type="term" value="F:DNA-binding transcription factor activity"/>
    <property type="evidence" value="ECO:0007669"/>
    <property type="project" value="InterPro"/>
</dbReference>
<evidence type="ECO:0000313" key="7">
    <source>
        <dbReference type="EMBL" id="MXP40685.1"/>
    </source>
</evidence>
<dbReference type="PANTHER" id="PTHR30204:SF69">
    <property type="entry name" value="MERR-FAMILY TRANSCRIPTIONAL REGULATOR"/>
    <property type="match status" value="1"/>
</dbReference>
<reference evidence="7 8" key="1">
    <citation type="submission" date="2019-12" db="EMBL/GenBank/DDBJ databases">
        <title>Genomic-based taxomic classification of the family Erythrobacteraceae.</title>
        <authorList>
            <person name="Xu L."/>
        </authorList>
    </citation>
    <scope>NUCLEOTIDE SEQUENCE [LARGE SCALE GENOMIC DNA]</scope>
    <source>
        <strain evidence="7 8">MCCC 1K02066</strain>
    </source>
</reference>
<dbReference type="Proteomes" id="UP000469159">
    <property type="component" value="Unassembled WGS sequence"/>
</dbReference>
<name>A0A6I4UU83_9SPHN</name>
<feature type="coiled-coil region" evidence="5">
    <location>
        <begin position="79"/>
        <end position="109"/>
    </location>
</feature>
<dbReference type="InterPro" id="IPR000551">
    <property type="entry name" value="MerR-type_HTH_dom"/>
</dbReference>
<protein>
    <submittedName>
        <fullName evidence="7">MerR family transcriptional regulator</fullName>
    </submittedName>
</protein>